<dbReference type="SUPFAM" id="SSF56091">
    <property type="entry name" value="DNA ligase/mRNA capping enzyme, catalytic domain"/>
    <property type="match status" value="1"/>
</dbReference>
<feature type="domain" description="ATP-dependent DNA ligase family profile" evidence="3">
    <location>
        <begin position="1"/>
        <end position="67"/>
    </location>
</feature>
<accession>A0ABV0S0V9</accession>
<dbReference type="SUPFAM" id="SSF50249">
    <property type="entry name" value="Nucleic acid-binding proteins"/>
    <property type="match status" value="1"/>
</dbReference>
<proteinExistence type="inferred from homology"/>
<evidence type="ECO:0000259" key="3">
    <source>
        <dbReference type="PROSITE" id="PS50160"/>
    </source>
</evidence>
<evidence type="ECO:0000313" key="5">
    <source>
        <dbReference type="Proteomes" id="UP001434883"/>
    </source>
</evidence>
<gene>
    <name evidence="4" type="ORF">XENOCAPTIV_019505</name>
</gene>
<evidence type="ECO:0000256" key="2">
    <source>
        <dbReference type="ARBA" id="ARBA00022598"/>
    </source>
</evidence>
<dbReference type="Gene3D" id="2.40.50.140">
    <property type="entry name" value="Nucleic acid-binding proteins"/>
    <property type="match status" value="1"/>
</dbReference>
<organism evidence="4 5">
    <name type="scientific">Xenoophorus captivus</name>
    <dbReference type="NCBI Taxonomy" id="1517983"/>
    <lineage>
        <taxon>Eukaryota</taxon>
        <taxon>Metazoa</taxon>
        <taxon>Chordata</taxon>
        <taxon>Craniata</taxon>
        <taxon>Vertebrata</taxon>
        <taxon>Euteleostomi</taxon>
        <taxon>Actinopterygii</taxon>
        <taxon>Neopterygii</taxon>
        <taxon>Teleostei</taxon>
        <taxon>Neoteleostei</taxon>
        <taxon>Acanthomorphata</taxon>
        <taxon>Ovalentaria</taxon>
        <taxon>Atherinomorphae</taxon>
        <taxon>Cyprinodontiformes</taxon>
        <taxon>Goodeidae</taxon>
        <taxon>Xenoophorus</taxon>
    </lineage>
</organism>
<dbReference type="PANTHER" id="PTHR45674:SF4">
    <property type="entry name" value="DNA LIGASE 1"/>
    <property type="match status" value="1"/>
</dbReference>
<keyword evidence="5" id="KW-1185">Reference proteome</keyword>
<dbReference type="Gene3D" id="3.30.1490.70">
    <property type="match status" value="1"/>
</dbReference>
<dbReference type="InterPro" id="IPR016059">
    <property type="entry name" value="DNA_ligase_ATP-dep_CS"/>
</dbReference>
<protein>
    <recommendedName>
        <fullName evidence="3">ATP-dependent DNA ligase family profile domain-containing protein</fullName>
    </recommendedName>
</protein>
<comment type="similarity">
    <text evidence="1">Belongs to the ATP-dependent DNA ligase family.</text>
</comment>
<keyword evidence="2" id="KW-0436">Ligase</keyword>
<dbReference type="PANTHER" id="PTHR45674">
    <property type="entry name" value="DNA LIGASE 1/3 FAMILY MEMBER"/>
    <property type="match status" value="1"/>
</dbReference>
<comment type="caution">
    <text evidence="4">The sequence shown here is derived from an EMBL/GenBank/DDBJ whole genome shotgun (WGS) entry which is preliminary data.</text>
</comment>
<sequence length="146" mass="16316">SCEGLMVKTLEKDATYEIAKRSHNWLKLKKDYLDGVGDTVDLCVIGAYLGKGKRTGTYGGFLLACYDEDNEEFQSVCKADKMLELWGDLLSFLCSASCCQMSAVIPRGNRCISECVSLLSFLISLQIGTGFKDEDLEQHYKFLKVK</sequence>
<dbReference type="InterPro" id="IPR012340">
    <property type="entry name" value="NA-bd_OB-fold"/>
</dbReference>
<evidence type="ECO:0000256" key="1">
    <source>
        <dbReference type="ARBA" id="ARBA00007572"/>
    </source>
</evidence>
<feature type="non-terminal residue" evidence="4">
    <location>
        <position position="1"/>
    </location>
</feature>
<dbReference type="EMBL" id="JAHRIN010067260">
    <property type="protein sequence ID" value="MEQ2214189.1"/>
    <property type="molecule type" value="Genomic_DNA"/>
</dbReference>
<evidence type="ECO:0000313" key="4">
    <source>
        <dbReference type="EMBL" id="MEQ2214189.1"/>
    </source>
</evidence>
<dbReference type="InterPro" id="IPR050191">
    <property type="entry name" value="ATP-dep_DNA_ligase"/>
</dbReference>
<dbReference type="PROSITE" id="PS50160">
    <property type="entry name" value="DNA_LIGASE_A3"/>
    <property type="match status" value="1"/>
</dbReference>
<dbReference type="Pfam" id="PF01068">
    <property type="entry name" value="DNA_ligase_A_M"/>
    <property type="match status" value="1"/>
</dbReference>
<dbReference type="Proteomes" id="UP001434883">
    <property type="component" value="Unassembled WGS sequence"/>
</dbReference>
<reference evidence="4 5" key="1">
    <citation type="submission" date="2021-06" db="EMBL/GenBank/DDBJ databases">
        <authorList>
            <person name="Palmer J.M."/>
        </authorList>
    </citation>
    <scope>NUCLEOTIDE SEQUENCE [LARGE SCALE GENOMIC DNA]</scope>
    <source>
        <strain evidence="4 5">XC_2019</strain>
        <tissue evidence="4">Muscle</tissue>
    </source>
</reference>
<dbReference type="PROSITE" id="PS00333">
    <property type="entry name" value="DNA_LIGASE_A2"/>
    <property type="match status" value="1"/>
</dbReference>
<dbReference type="InterPro" id="IPR012310">
    <property type="entry name" value="DNA_ligase_ATP-dep_cent"/>
</dbReference>
<name>A0ABV0S0V9_9TELE</name>